<organism evidence="1 2">
    <name type="scientific">Pelagibacterium lentulum</name>
    <dbReference type="NCBI Taxonomy" id="2029865"/>
    <lineage>
        <taxon>Bacteria</taxon>
        <taxon>Pseudomonadati</taxon>
        <taxon>Pseudomonadota</taxon>
        <taxon>Alphaproteobacteria</taxon>
        <taxon>Hyphomicrobiales</taxon>
        <taxon>Devosiaceae</taxon>
        <taxon>Pelagibacterium</taxon>
    </lineage>
</organism>
<gene>
    <name evidence="1" type="ORF">GCM10011499_29780</name>
</gene>
<keyword evidence="2" id="KW-1185">Reference proteome</keyword>
<sequence length="166" mass="18010">MLVFVLAAIVPANAQHQSVVTDPLTGVALSGYDPVAYFTDNEARPGDASNEVVWQGASWYFASEANRDAFLSAPEIYAPRFGGHCAMSMSRGYLSDGNPTIFLIFENHLLLFYSVGNREAFSANPNIALVRGQGQWDLLPSYANDRLSVPDTLEDEEQHGPAPGDA</sequence>
<dbReference type="Proteomes" id="UP000596977">
    <property type="component" value="Unassembled WGS sequence"/>
</dbReference>
<proteinExistence type="predicted"/>
<dbReference type="NCBIfam" id="NF041384">
    <property type="entry name" value="YHS_seleno_dom"/>
    <property type="match status" value="1"/>
</dbReference>
<protein>
    <recommendedName>
        <fullName evidence="3">YHS domain-containing protein</fullName>
    </recommendedName>
</protein>
<comment type="caution">
    <text evidence="1">The sequence shown here is derived from an EMBL/GenBank/DDBJ whole genome shotgun (WGS) entry which is preliminary data.</text>
</comment>
<evidence type="ECO:0008006" key="3">
    <source>
        <dbReference type="Google" id="ProtNLM"/>
    </source>
</evidence>
<evidence type="ECO:0000313" key="1">
    <source>
        <dbReference type="EMBL" id="GGA57621.1"/>
    </source>
</evidence>
<name>A0A916RIR7_9HYPH</name>
<accession>A0A916RIR7</accession>
<dbReference type="AlphaFoldDB" id="A0A916RIR7"/>
<reference evidence="1 2" key="1">
    <citation type="journal article" date="2014" name="Int. J. Syst. Evol. Microbiol.">
        <title>Complete genome sequence of Corynebacterium casei LMG S-19264T (=DSM 44701T), isolated from a smear-ripened cheese.</title>
        <authorList>
            <consortium name="US DOE Joint Genome Institute (JGI-PGF)"/>
            <person name="Walter F."/>
            <person name="Albersmeier A."/>
            <person name="Kalinowski J."/>
            <person name="Ruckert C."/>
        </authorList>
    </citation>
    <scope>NUCLEOTIDE SEQUENCE [LARGE SCALE GENOMIC DNA]</scope>
    <source>
        <strain evidence="1 2">CGMCC 1.15896</strain>
    </source>
</reference>
<dbReference type="EMBL" id="BMKB01000005">
    <property type="protein sequence ID" value="GGA57621.1"/>
    <property type="molecule type" value="Genomic_DNA"/>
</dbReference>
<evidence type="ECO:0000313" key="2">
    <source>
        <dbReference type="Proteomes" id="UP000596977"/>
    </source>
</evidence>